<comment type="caution">
    <text evidence="12">The sequence shown here is derived from an EMBL/GenBank/DDBJ whole genome shotgun (WGS) entry which is preliminary data.</text>
</comment>
<dbReference type="PROSITE" id="PS51767">
    <property type="entry name" value="PEPTIDASE_A1"/>
    <property type="match status" value="1"/>
</dbReference>
<dbReference type="Pfam" id="PF00026">
    <property type="entry name" value="Asp"/>
    <property type="match status" value="1"/>
</dbReference>
<feature type="chain" id="PRO_5042236391" description="Peptidase A1 domain-containing protein" evidence="10">
    <location>
        <begin position="34"/>
        <end position="445"/>
    </location>
</feature>
<feature type="compositionally biased region" description="Basic and acidic residues" evidence="9">
    <location>
        <begin position="48"/>
        <end position="57"/>
    </location>
</feature>
<evidence type="ECO:0000259" key="11">
    <source>
        <dbReference type="PROSITE" id="PS51767"/>
    </source>
</evidence>
<gene>
    <name evidence="12" type="ORF">KR093_003399</name>
</gene>
<dbReference type="InterPro" id="IPR033121">
    <property type="entry name" value="PEPTIDASE_A1"/>
</dbReference>
<dbReference type="GO" id="GO:0004190">
    <property type="term" value="F:aspartic-type endopeptidase activity"/>
    <property type="evidence" value="ECO:0007669"/>
    <property type="project" value="UniProtKB-KW"/>
</dbReference>
<dbReference type="PANTHER" id="PTHR47966">
    <property type="entry name" value="BETA-SITE APP-CLEAVING ENZYME, ISOFORM A-RELATED"/>
    <property type="match status" value="1"/>
</dbReference>
<evidence type="ECO:0000313" key="12">
    <source>
        <dbReference type="EMBL" id="KAH8377085.1"/>
    </source>
</evidence>
<feature type="active site" evidence="7">
    <location>
        <position position="323"/>
    </location>
</feature>
<dbReference type="GO" id="GO:0006508">
    <property type="term" value="P:proteolysis"/>
    <property type="evidence" value="ECO:0007669"/>
    <property type="project" value="UniProtKB-KW"/>
</dbReference>
<reference evidence="12" key="1">
    <citation type="journal article" date="2021" name="Mol. Ecol. Resour.">
        <title>Phylogenomic analyses of the genus Drosophila reveals genomic signals of climate adaptation.</title>
        <authorList>
            <person name="Li F."/>
            <person name="Rane R.V."/>
            <person name="Luria V."/>
            <person name="Xiong Z."/>
            <person name="Chen J."/>
            <person name="Li Z."/>
            <person name="Catullo R.A."/>
            <person name="Griffin P.C."/>
            <person name="Schiffer M."/>
            <person name="Pearce S."/>
            <person name="Lee S.F."/>
            <person name="McElroy K."/>
            <person name="Stocker A."/>
            <person name="Shirriffs J."/>
            <person name="Cockerell F."/>
            <person name="Coppin C."/>
            <person name="Sgro C.M."/>
            <person name="Karger A."/>
            <person name="Cain J.W."/>
            <person name="Weber J.A."/>
            <person name="Santpere G."/>
            <person name="Kirschner M.W."/>
            <person name="Hoffmann A.A."/>
            <person name="Oakeshott J.G."/>
            <person name="Zhang G."/>
        </authorList>
    </citation>
    <scope>NUCLEOTIDE SEQUENCE</scope>
    <source>
        <strain evidence="12">BGI-SZ-2011g</strain>
    </source>
</reference>
<proteinExistence type="inferred from homology"/>
<dbReference type="SUPFAM" id="SSF50630">
    <property type="entry name" value="Acid proteases"/>
    <property type="match status" value="1"/>
</dbReference>
<keyword evidence="2" id="KW-0645">Protease</keyword>
<dbReference type="FunFam" id="2.40.70.10:FF:000002">
    <property type="entry name" value="Vacuolar aspartic proteinase"/>
    <property type="match status" value="1"/>
</dbReference>
<feature type="disulfide bond" evidence="8">
    <location>
        <begin position="140"/>
        <end position="145"/>
    </location>
</feature>
<evidence type="ECO:0000313" key="13">
    <source>
        <dbReference type="Proteomes" id="UP001200034"/>
    </source>
</evidence>
<dbReference type="GO" id="GO:0005764">
    <property type="term" value="C:lysosome"/>
    <property type="evidence" value="ECO:0007669"/>
    <property type="project" value="TreeGrafter"/>
</dbReference>
<keyword evidence="13" id="KW-1185">Reference proteome</keyword>
<feature type="signal peptide" evidence="10">
    <location>
        <begin position="1"/>
        <end position="33"/>
    </location>
</feature>
<accession>A0AAD4PLY8</accession>
<feature type="compositionally biased region" description="Basic residues" evidence="9">
    <location>
        <begin position="35"/>
        <end position="44"/>
    </location>
</feature>
<evidence type="ECO:0000256" key="3">
    <source>
        <dbReference type="ARBA" id="ARBA00022750"/>
    </source>
</evidence>
<keyword evidence="6" id="KW-0325">Glycoprotein</keyword>
<dbReference type="PRINTS" id="PR00792">
    <property type="entry name" value="PEPSIN"/>
</dbReference>
<dbReference type="EMBL" id="JAJJHW010001127">
    <property type="protein sequence ID" value="KAH8377085.1"/>
    <property type="molecule type" value="Genomic_DNA"/>
</dbReference>
<protein>
    <recommendedName>
        <fullName evidence="11">Peptidase A1 domain-containing protein</fullName>
    </recommendedName>
</protein>
<evidence type="ECO:0000256" key="8">
    <source>
        <dbReference type="PIRSR" id="PIRSR601461-2"/>
    </source>
</evidence>
<evidence type="ECO:0000256" key="7">
    <source>
        <dbReference type="PIRSR" id="PIRSR601461-1"/>
    </source>
</evidence>
<evidence type="ECO:0000256" key="10">
    <source>
        <dbReference type="SAM" id="SignalP"/>
    </source>
</evidence>
<dbReference type="InterPro" id="IPR021109">
    <property type="entry name" value="Peptidase_aspartic_dom_sf"/>
</dbReference>
<feature type="region of interest" description="Disordered" evidence="9">
    <location>
        <begin position="34"/>
        <end position="57"/>
    </location>
</feature>
<feature type="active site" evidence="7">
    <location>
        <position position="127"/>
    </location>
</feature>
<name>A0AAD4PLY8_9MUSC</name>
<feature type="domain" description="Peptidase A1" evidence="11">
    <location>
        <begin position="110"/>
        <end position="442"/>
    </location>
</feature>
<keyword evidence="3" id="KW-0064">Aspartyl protease</keyword>
<keyword evidence="4" id="KW-0378">Hydrolase</keyword>
<evidence type="ECO:0000256" key="4">
    <source>
        <dbReference type="ARBA" id="ARBA00022801"/>
    </source>
</evidence>
<dbReference type="AlphaFoldDB" id="A0AAD4PLY8"/>
<comment type="similarity">
    <text evidence="1">Belongs to the peptidase A1 family.</text>
</comment>
<keyword evidence="10" id="KW-0732">Signal</keyword>
<evidence type="ECO:0000256" key="1">
    <source>
        <dbReference type="ARBA" id="ARBA00007447"/>
    </source>
</evidence>
<dbReference type="InterPro" id="IPR001461">
    <property type="entry name" value="Aspartic_peptidase_A1"/>
</dbReference>
<evidence type="ECO:0000256" key="2">
    <source>
        <dbReference type="ARBA" id="ARBA00022670"/>
    </source>
</evidence>
<dbReference type="Proteomes" id="UP001200034">
    <property type="component" value="Unassembled WGS sequence"/>
</dbReference>
<dbReference type="FunFam" id="2.40.70.10:FF:000008">
    <property type="entry name" value="Cathepsin D"/>
    <property type="match status" value="1"/>
</dbReference>
<evidence type="ECO:0000256" key="6">
    <source>
        <dbReference type="ARBA" id="ARBA00023180"/>
    </source>
</evidence>
<organism evidence="12 13">
    <name type="scientific">Drosophila rubida</name>
    <dbReference type="NCBI Taxonomy" id="30044"/>
    <lineage>
        <taxon>Eukaryota</taxon>
        <taxon>Metazoa</taxon>
        <taxon>Ecdysozoa</taxon>
        <taxon>Arthropoda</taxon>
        <taxon>Hexapoda</taxon>
        <taxon>Insecta</taxon>
        <taxon>Pterygota</taxon>
        <taxon>Neoptera</taxon>
        <taxon>Endopterygota</taxon>
        <taxon>Diptera</taxon>
        <taxon>Brachycera</taxon>
        <taxon>Muscomorpha</taxon>
        <taxon>Ephydroidea</taxon>
        <taxon>Drosophilidae</taxon>
        <taxon>Drosophila</taxon>
    </lineage>
</organism>
<evidence type="ECO:0000256" key="5">
    <source>
        <dbReference type="ARBA" id="ARBA00023157"/>
    </source>
</evidence>
<dbReference type="PANTHER" id="PTHR47966:SF51">
    <property type="entry name" value="BETA-SITE APP-CLEAVING ENZYME, ISOFORM A-RELATED"/>
    <property type="match status" value="1"/>
</dbReference>
<keyword evidence="5 8" id="KW-1015">Disulfide bond</keyword>
<evidence type="ECO:0000256" key="9">
    <source>
        <dbReference type="SAM" id="MobiDB-lite"/>
    </source>
</evidence>
<dbReference type="Gene3D" id="2.40.70.10">
    <property type="entry name" value="Acid Proteases"/>
    <property type="match status" value="2"/>
</dbReference>
<sequence>MQCNWRPNQRLMRAVWLLLLLQLLLLQPDDSMAAKRQRRRRPKAHQVQLERHNREHHEKSLGDLQYEMMALRTKLKVKPSQSSVAHVQALRPSGVSTPRVQLGNAYNTEYFGTIQIGSKQKFKVLFDTASSNLWVPSRRCPASKCSSMQRYDSSLSSSYQANGTAFSIQYASRNNQDTILEGFLSTDTVTIAGLSIRGQTFAEITSLPPAVFSRANFDGIFGLGFREIAIGDVTPPMYTLIEQQLITQPTFSIYLNRNNTGTIDATSGGKLLLGPSDPTLYTGCLTYVPLSAVGYWQFTTASIQLGGEQNGTTLCSDCETIIDVGTSLIVTPLPVLRQINGLLGITEADKRDGVYTIPCSRVASLPSITFNIGRTDFTLSAANYVVQYQSTCVSGFTSLDDGSSELSDDRGTDYSNLWVLGDVFMGPFYLEFDLGYKRIGIAPKI</sequence>